<dbReference type="Pfam" id="PF02458">
    <property type="entry name" value="Transferase"/>
    <property type="match status" value="1"/>
</dbReference>
<sequence>MDQILNYSIPPVHFFKANPDFPPEIVAKRLKMALHRVLQAPYDFMAGRFKLNQQSGSLEIDCHSAEAGFVVASSEYSLDDLGGFVYPTSNSSACAPNIG</sequence>
<evidence type="ECO:0000313" key="1">
    <source>
        <dbReference type="EMBL" id="KAL0383799.1"/>
    </source>
</evidence>
<proteinExistence type="predicted"/>
<protein>
    <submittedName>
        <fullName evidence="1">Uncharacterized protein</fullName>
    </submittedName>
</protein>
<reference evidence="1" key="1">
    <citation type="submission" date="2020-06" db="EMBL/GenBank/DDBJ databases">
        <authorList>
            <person name="Li T."/>
            <person name="Hu X."/>
            <person name="Zhang T."/>
            <person name="Song X."/>
            <person name="Zhang H."/>
            <person name="Dai N."/>
            <person name="Sheng W."/>
            <person name="Hou X."/>
            <person name="Wei L."/>
        </authorList>
    </citation>
    <scope>NUCLEOTIDE SEQUENCE</scope>
    <source>
        <strain evidence="1">KEN8</strain>
        <tissue evidence="1">Leaf</tissue>
    </source>
</reference>
<reference evidence="1" key="2">
    <citation type="journal article" date="2024" name="Plant">
        <title>Genomic evolution and insights into agronomic trait innovations of Sesamum species.</title>
        <authorList>
            <person name="Miao H."/>
            <person name="Wang L."/>
            <person name="Qu L."/>
            <person name="Liu H."/>
            <person name="Sun Y."/>
            <person name="Le M."/>
            <person name="Wang Q."/>
            <person name="Wei S."/>
            <person name="Zheng Y."/>
            <person name="Lin W."/>
            <person name="Duan Y."/>
            <person name="Cao H."/>
            <person name="Xiong S."/>
            <person name="Wang X."/>
            <person name="Wei L."/>
            <person name="Li C."/>
            <person name="Ma Q."/>
            <person name="Ju M."/>
            <person name="Zhao R."/>
            <person name="Li G."/>
            <person name="Mu C."/>
            <person name="Tian Q."/>
            <person name="Mei H."/>
            <person name="Zhang T."/>
            <person name="Gao T."/>
            <person name="Zhang H."/>
        </authorList>
    </citation>
    <scope>NUCLEOTIDE SEQUENCE</scope>
    <source>
        <strain evidence="1">KEN8</strain>
    </source>
</reference>
<dbReference type="Gene3D" id="3.30.559.10">
    <property type="entry name" value="Chloramphenicol acetyltransferase-like domain"/>
    <property type="match status" value="1"/>
</dbReference>
<dbReference type="EMBL" id="JACGWM010000003">
    <property type="protein sequence ID" value="KAL0383799.1"/>
    <property type="molecule type" value="Genomic_DNA"/>
</dbReference>
<accession>A0AAW2RUN1</accession>
<name>A0AAW2RUN1_9LAMI</name>
<comment type="caution">
    <text evidence="1">The sequence shown here is derived from an EMBL/GenBank/DDBJ whole genome shotgun (WGS) entry which is preliminary data.</text>
</comment>
<dbReference type="InterPro" id="IPR023213">
    <property type="entry name" value="CAT-like_dom_sf"/>
</dbReference>
<gene>
    <name evidence="1" type="ORF">Scaly_0667200</name>
</gene>
<organism evidence="1">
    <name type="scientific">Sesamum calycinum</name>
    <dbReference type="NCBI Taxonomy" id="2727403"/>
    <lineage>
        <taxon>Eukaryota</taxon>
        <taxon>Viridiplantae</taxon>
        <taxon>Streptophyta</taxon>
        <taxon>Embryophyta</taxon>
        <taxon>Tracheophyta</taxon>
        <taxon>Spermatophyta</taxon>
        <taxon>Magnoliopsida</taxon>
        <taxon>eudicotyledons</taxon>
        <taxon>Gunneridae</taxon>
        <taxon>Pentapetalae</taxon>
        <taxon>asterids</taxon>
        <taxon>lamiids</taxon>
        <taxon>Lamiales</taxon>
        <taxon>Pedaliaceae</taxon>
        <taxon>Sesamum</taxon>
    </lineage>
</organism>
<dbReference type="AlphaFoldDB" id="A0AAW2RUN1"/>